<gene>
    <name evidence="1" type="ORF">CCMP2556_LOCUS52192</name>
</gene>
<feature type="non-terminal residue" evidence="1">
    <location>
        <position position="1"/>
    </location>
</feature>
<evidence type="ECO:0000313" key="2">
    <source>
        <dbReference type="Proteomes" id="UP001642484"/>
    </source>
</evidence>
<name>A0ABP0SJY0_9DINO</name>
<organism evidence="1 2">
    <name type="scientific">Durusdinium trenchii</name>
    <dbReference type="NCBI Taxonomy" id="1381693"/>
    <lineage>
        <taxon>Eukaryota</taxon>
        <taxon>Sar</taxon>
        <taxon>Alveolata</taxon>
        <taxon>Dinophyceae</taxon>
        <taxon>Suessiales</taxon>
        <taxon>Symbiodiniaceae</taxon>
        <taxon>Durusdinium</taxon>
    </lineage>
</organism>
<sequence length="133" mass="14632">QGRTFAAASSICCGMIQLPIETCPGGDDPHSCISVWDGLCGDHAPLWGARLLSSPRRRHEEARVDRRLDDDLLLLRPLFLPLRPLPAPVPLLPRTHLAWRSCRRRGARGRGGVELQRRRSLATVLAAADADEG</sequence>
<accession>A0ABP0SJY0</accession>
<dbReference type="Proteomes" id="UP001642484">
    <property type="component" value="Unassembled WGS sequence"/>
</dbReference>
<feature type="non-terminal residue" evidence="1">
    <location>
        <position position="133"/>
    </location>
</feature>
<protein>
    <submittedName>
        <fullName evidence="1">Uncharacterized protein</fullName>
    </submittedName>
</protein>
<reference evidence="1 2" key="1">
    <citation type="submission" date="2024-02" db="EMBL/GenBank/DDBJ databases">
        <authorList>
            <person name="Chen Y."/>
            <person name="Shah S."/>
            <person name="Dougan E. K."/>
            <person name="Thang M."/>
            <person name="Chan C."/>
        </authorList>
    </citation>
    <scope>NUCLEOTIDE SEQUENCE [LARGE SCALE GENOMIC DNA]</scope>
</reference>
<dbReference type="EMBL" id="CAXAMN010027741">
    <property type="protein sequence ID" value="CAK9112621.1"/>
    <property type="molecule type" value="Genomic_DNA"/>
</dbReference>
<comment type="caution">
    <text evidence="1">The sequence shown here is derived from an EMBL/GenBank/DDBJ whole genome shotgun (WGS) entry which is preliminary data.</text>
</comment>
<keyword evidence="2" id="KW-1185">Reference proteome</keyword>
<proteinExistence type="predicted"/>
<evidence type="ECO:0000313" key="1">
    <source>
        <dbReference type="EMBL" id="CAK9112621.1"/>
    </source>
</evidence>